<name>A0A9P3GRB9_9APHY</name>
<accession>A0A9P3GRB9</accession>
<evidence type="ECO:0000313" key="4">
    <source>
        <dbReference type="Proteomes" id="UP000703269"/>
    </source>
</evidence>
<evidence type="ECO:0000259" key="2">
    <source>
        <dbReference type="Pfam" id="PF03781"/>
    </source>
</evidence>
<dbReference type="OrthoDB" id="659at2759"/>
<organism evidence="3 4">
    <name type="scientific">Phanerochaete sordida</name>
    <dbReference type="NCBI Taxonomy" id="48140"/>
    <lineage>
        <taxon>Eukaryota</taxon>
        <taxon>Fungi</taxon>
        <taxon>Dikarya</taxon>
        <taxon>Basidiomycota</taxon>
        <taxon>Agaricomycotina</taxon>
        <taxon>Agaricomycetes</taxon>
        <taxon>Polyporales</taxon>
        <taxon>Phanerochaetaceae</taxon>
        <taxon>Phanerochaete</taxon>
    </lineage>
</organism>
<feature type="compositionally biased region" description="Low complexity" evidence="1">
    <location>
        <begin position="1"/>
        <end position="16"/>
    </location>
</feature>
<evidence type="ECO:0000256" key="1">
    <source>
        <dbReference type="SAM" id="MobiDB-lite"/>
    </source>
</evidence>
<dbReference type="Proteomes" id="UP000703269">
    <property type="component" value="Unassembled WGS sequence"/>
</dbReference>
<feature type="region of interest" description="Disordered" evidence="1">
    <location>
        <begin position="1"/>
        <end position="38"/>
    </location>
</feature>
<sequence>MSSTTSSPLLSSPSLSYHAHSDHSRAASPSTAPSTPPPASTKYFVIPAPATPAVLGKLPLEPGTDRVLVACGRGKLTDALTRAEEVLGEQVAQCKTSWEVVTDGDIEYYATTMHQLGVGVDVASVEVDASEMTDAAVLNLASASDLRLVISLPCSSLTLHILERPSFLFPALSTTNPYTLPTLSEFAAVWRAWDAITLGMVPRALLHAQPIELRHRPLFYIGHLPTFNALLLTRQLRAPMVPPAAYARIFERGIDPDVDDPTKVHGHSEVPERDEDWPTLGEVLAFRDRVRALVERTLEEVERGERAGSKRLVRTLMNMHEHEAWHLETILYILLQSPATRPPPGFTAPPFAALAQQWAAVPPPTTPCAEISGPVVLGHDDQEPADFADSADAPIDAEHVLGWDNESPARTVDVRRARVEWRPISNAQFYAYWSEHKGEVDMPKSWVVEDGEVKVKTFYGPQPLAVAGTWPCLASYDQLLAFARAKGGRLPSEPELRLFLDRYNSGFAEGANTGFRSWHPTAPTAGLAAHEGRGSNGGVWEWTSTPFAGHDGFAATEIFPGYSSDFFDGKHMVVLGASFATIPRLGERRTLRNFYQRNYPYPWVAARVCYDV</sequence>
<gene>
    <name evidence="3" type="ORF">PsYK624_156830</name>
</gene>
<comment type="caution">
    <text evidence="3">The sequence shown here is derived from an EMBL/GenBank/DDBJ whole genome shotgun (WGS) entry which is preliminary data.</text>
</comment>
<dbReference type="PANTHER" id="PTHR43397">
    <property type="entry name" value="ERGOTHIONEINE BIOSYNTHESIS PROTEIN 1"/>
    <property type="match status" value="1"/>
</dbReference>
<proteinExistence type="predicted"/>
<dbReference type="InterPro" id="IPR051128">
    <property type="entry name" value="EgtD_Methyltrsf_superfamily"/>
</dbReference>
<protein>
    <recommendedName>
        <fullName evidence="2">Sulfatase-modifying factor enzyme-like domain-containing protein</fullName>
    </recommendedName>
</protein>
<dbReference type="InterPro" id="IPR016187">
    <property type="entry name" value="CTDL_fold"/>
</dbReference>
<dbReference type="AlphaFoldDB" id="A0A9P3GRB9"/>
<dbReference type="InterPro" id="IPR005532">
    <property type="entry name" value="SUMF_dom"/>
</dbReference>
<feature type="domain" description="Sulfatase-modifying factor enzyme-like" evidence="2">
    <location>
        <begin position="401"/>
        <end position="608"/>
    </location>
</feature>
<dbReference type="Gene3D" id="3.90.1580.10">
    <property type="entry name" value="paralog of FGE (formylglycine-generating enzyme)"/>
    <property type="match status" value="1"/>
</dbReference>
<reference evidence="3 4" key="1">
    <citation type="submission" date="2021-08" db="EMBL/GenBank/DDBJ databases">
        <title>Draft Genome Sequence of Phanerochaete sordida strain YK-624.</title>
        <authorList>
            <person name="Mori T."/>
            <person name="Dohra H."/>
            <person name="Suzuki T."/>
            <person name="Kawagishi H."/>
            <person name="Hirai H."/>
        </authorList>
    </citation>
    <scope>NUCLEOTIDE SEQUENCE [LARGE SCALE GENOMIC DNA]</scope>
    <source>
        <strain evidence="3 4">YK-624</strain>
    </source>
</reference>
<dbReference type="Pfam" id="PF03781">
    <property type="entry name" value="FGE-sulfatase"/>
    <property type="match status" value="1"/>
</dbReference>
<dbReference type="PANTHER" id="PTHR43397:SF1">
    <property type="entry name" value="ERGOTHIONEINE BIOSYNTHESIS PROTEIN 1"/>
    <property type="match status" value="1"/>
</dbReference>
<evidence type="ECO:0000313" key="3">
    <source>
        <dbReference type="EMBL" id="GJE99421.1"/>
    </source>
</evidence>
<dbReference type="EMBL" id="BPQB01000109">
    <property type="protein sequence ID" value="GJE99421.1"/>
    <property type="molecule type" value="Genomic_DNA"/>
</dbReference>
<dbReference type="SUPFAM" id="SSF56436">
    <property type="entry name" value="C-type lectin-like"/>
    <property type="match status" value="1"/>
</dbReference>
<keyword evidence="4" id="KW-1185">Reference proteome</keyword>
<dbReference type="InterPro" id="IPR042095">
    <property type="entry name" value="SUMF_sf"/>
</dbReference>